<evidence type="ECO:0000313" key="4">
    <source>
        <dbReference type="Proteomes" id="UP000027647"/>
    </source>
</evidence>
<dbReference type="InterPro" id="IPR036249">
    <property type="entry name" value="Thioredoxin-like_sf"/>
</dbReference>
<evidence type="ECO:0000256" key="1">
    <source>
        <dbReference type="SAM" id="SignalP"/>
    </source>
</evidence>
<keyword evidence="1" id="KW-0732">Signal</keyword>
<dbReference type="Pfam" id="PF13462">
    <property type="entry name" value="Thioredoxin_4"/>
    <property type="match status" value="1"/>
</dbReference>
<dbReference type="OrthoDB" id="8478320at2"/>
<dbReference type="RefSeq" id="WP_034958274.1">
    <property type="nucleotide sequence ID" value="NZ_JMIW01000001.1"/>
</dbReference>
<dbReference type="PROSITE" id="PS51257">
    <property type="entry name" value="PROKAR_LIPOPROTEIN"/>
    <property type="match status" value="1"/>
</dbReference>
<dbReference type="SUPFAM" id="SSF52833">
    <property type="entry name" value="Thioredoxin-like"/>
    <property type="match status" value="1"/>
</dbReference>
<evidence type="ECO:0000259" key="2">
    <source>
        <dbReference type="Pfam" id="PF13462"/>
    </source>
</evidence>
<dbReference type="InterPro" id="IPR012336">
    <property type="entry name" value="Thioredoxin-like_fold"/>
</dbReference>
<dbReference type="Gene3D" id="1.10.40.110">
    <property type="match status" value="1"/>
</dbReference>
<feature type="signal peptide" evidence="1">
    <location>
        <begin position="1"/>
        <end position="27"/>
    </location>
</feature>
<dbReference type="Gene3D" id="3.40.30.10">
    <property type="entry name" value="Glutaredoxin"/>
    <property type="match status" value="1"/>
</dbReference>
<protein>
    <submittedName>
        <fullName evidence="3">Protein-disulfide isomerase</fullName>
    </submittedName>
</protein>
<dbReference type="AlphaFoldDB" id="A0A074N1U8"/>
<keyword evidence="4" id="KW-1185">Reference proteome</keyword>
<accession>A0A074N1U8</accession>
<dbReference type="STRING" id="1044.EH31_04340"/>
<proteinExistence type="predicted"/>
<organism evidence="3 4">
    <name type="scientific">Erythrobacter longus</name>
    <dbReference type="NCBI Taxonomy" id="1044"/>
    <lineage>
        <taxon>Bacteria</taxon>
        <taxon>Pseudomonadati</taxon>
        <taxon>Pseudomonadota</taxon>
        <taxon>Alphaproteobacteria</taxon>
        <taxon>Sphingomonadales</taxon>
        <taxon>Erythrobacteraceae</taxon>
        <taxon>Erythrobacter/Porphyrobacter group</taxon>
        <taxon>Erythrobacter</taxon>
    </lineage>
</organism>
<gene>
    <name evidence="3" type="ORF">EH31_04340</name>
</gene>
<dbReference type="EMBL" id="JMIW01000001">
    <property type="protein sequence ID" value="KEO91907.1"/>
    <property type="molecule type" value="Genomic_DNA"/>
</dbReference>
<feature type="chain" id="PRO_5001699542" evidence="1">
    <location>
        <begin position="28"/>
        <end position="249"/>
    </location>
</feature>
<reference evidence="3 4" key="1">
    <citation type="submission" date="2014-04" db="EMBL/GenBank/DDBJ databases">
        <title>A comprehensive comparison of genomes of Erythrobacter spp. strains.</title>
        <authorList>
            <person name="Zheng Q."/>
        </authorList>
    </citation>
    <scope>NUCLEOTIDE SEQUENCE [LARGE SCALE GENOMIC DNA]</scope>
    <source>
        <strain evidence="3 4">DSM 6997</strain>
    </source>
</reference>
<comment type="caution">
    <text evidence="3">The sequence shown here is derived from an EMBL/GenBank/DDBJ whole genome shotgun (WGS) entry which is preliminary data.</text>
</comment>
<dbReference type="Proteomes" id="UP000027647">
    <property type="component" value="Unassembled WGS sequence"/>
</dbReference>
<sequence length="249" mass="26537">MTAFKSSLKFAFAAPLALVLAACGGDAADGDLEGDVIAPIEAPDGTNWGETVTVSDFDGYVLGNPEAPLKLVEYASHTCGGCAAFSAQAKPGIKEYVATGVVSFEQRNLVRDPIDLTVATLVRCGAKENMQVLSDEAWGFLPQIFENVNRNQAQYEAAGNAPIDTRLVMIAEAAGLIDFFAARGLSADQQRTCLTDTDTIQSIADNSAEQGKELNITATPTFILNDRKLDTLGWEDLEATLQRAGARQE</sequence>
<name>A0A074N1U8_ERYLO</name>
<dbReference type="eggNOG" id="COG1651">
    <property type="taxonomic scope" value="Bacteria"/>
</dbReference>
<evidence type="ECO:0000313" key="3">
    <source>
        <dbReference type="EMBL" id="KEO91907.1"/>
    </source>
</evidence>
<feature type="domain" description="Thioredoxin-like fold" evidence="2">
    <location>
        <begin position="59"/>
        <end position="242"/>
    </location>
</feature>
<dbReference type="GO" id="GO:0016853">
    <property type="term" value="F:isomerase activity"/>
    <property type="evidence" value="ECO:0007669"/>
    <property type="project" value="UniProtKB-KW"/>
</dbReference>
<keyword evidence="3" id="KW-0413">Isomerase</keyword>